<proteinExistence type="predicted"/>
<protein>
    <submittedName>
        <fullName evidence="2">Uncharacterized protein</fullName>
    </submittedName>
</protein>
<accession>M7AQ17</accession>
<keyword evidence="3" id="KW-1185">Reference proteome</keyword>
<reference evidence="3" key="1">
    <citation type="journal article" date="2013" name="Nat. Genet.">
        <title>The draft genomes of soft-shell turtle and green sea turtle yield insights into the development and evolution of the turtle-specific body plan.</title>
        <authorList>
            <person name="Wang Z."/>
            <person name="Pascual-Anaya J."/>
            <person name="Zadissa A."/>
            <person name="Li W."/>
            <person name="Niimura Y."/>
            <person name="Huang Z."/>
            <person name="Li C."/>
            <person name="White S."/>
            <person name="Xiong Z."/>
            <person name="Fang D."/>
            <person name="Wang B."/>
            <person name="Ming Y."/>
            <person name="Chen Y."/>
            <person name="Zheng Y."/>
            <person name="Kuraku S."/>
            <person name="Pignatelli M."/>
            <person name="Herrero J."/>
            <person name="Beal K."/>
            <person name="Nozawa M."/>
            <person name="Li Q."/>
            <person name="Wang J."/>
            <person name="Zhang H."/>
            <person name="Yu L."/>
            <person name="Shigenobu S."/>
            <person name="Wang J."/>
            <person name="Liu J."/>
            <person name="Flicek P."/>
            <person name="Searle S."/>
            <person name="Wang J."/>
            <person name="Kuratani S."/>
            <person name="Yin Y."/>
            <person name="Aken B."/>
            <person name="Zhang G."/>
            <person name="Irie N."/>
        </authorList>
    </citation>
    <scope>NUCLEOTIDE SEQUENCE [LARGE SCALE GENOMIC DNA]</scope>
</reference>
<feature type="region of interest" description="Disordered" evidence="1">
    <location>
        <begin position="18"/>
        <end position="44"/>
    </location>
</feature>
<gene>
    <name evidence="2" type="ORF">UY3_15569</name>
</gene>
<dbReference type="AlphaFoldDB" id="M7AQ17"/>
<evidence type="ECO:0000313" key="3">
    <source>
        <dbReference type="Proteomes" id="UP000031443"/>
    </source>
</evidence>
<dbReference type="EMBL" id="KB570891">
    <property type="protein sequence ID" value="EMP27356.1"/>
    <property type="molecule type" value="Genomic_DNA"/>
</dbReference>
<organism evidence="2 3">
    <name type="scientific">Chelonia mydas</name>
    <name type="common">Green sea-turtle</name>
    <name type="synonym">Chelonia agassizi</name>
    <dbReference type="NCBI Taxonomy" id="8469"/>
    <lineage>
        <taxon>Eukaryota</taxon>
        <taxon>Metazoa</taxon>
        <taxon>Chordata</taxon>
        <taxon>Craniata</taxon>
        <taxon>Vertebrata</taxon>
        <taxon>Euteleostomi</taxon>
        <taxon>Archelosauria</taxon>
        <taxon>Testudinata</taxon>
        <taxon>Testudines</taxon>
        <taxon>Cryptodira</taxon>
        <taxon>Durocryptodira</taxon>
        <taxon>Americhelydia</taxon>
        <taxon>Chelonioidea</taxon>
        <taxon>Cheloniidae</taxon>
        <taxon>Chelonia</taxon>
    </lineage>
</organism>
<evidence type="ECO:0000256" key="1">
    <source>
        <dbReference type="SAM" id="MobiDB-lite"/>
    </source>
</evidence>
<name>M7AQ17_CHEMY</name>
<evidence type="ECO:0000313" key="2">
    <source>
        <dbReference type="EMBL" id="EMP27356.1"/>
    </source>
</evidence>
<dbReference type="Proteomes" id="UP000031443">
    <property type="component" value="Unassembled WGS sequence"/>
</dbReference>
<sequence length="102" mass="11497">MAHLPDKWLALAAMGPVKGCSKTEVSQREEKATPGPKDPYRSGTWELEGEEKHLLQPSRSPEKFLFHRKSSPLAALHSESDTCEDKVFPMPELVMTDMWLSC</sequence>